<comment type="caution">
    <text evidence="2">The sequence shown here is derived from an EMBL/GenBank/DDBJ whole genome shotgun (WGS) entry which is preliminary data.</text>
</comment>
<keyword evidence="4" id="KW-1185">Reference proteome</keyword>
<dbReference type="Proteomes" id="UP000078240">
    <property type="component" value="Unassembled WGS sequence"/>
</dbReference>
<reference evidence="2 3" key="1">
    <citation type="submission" date="2016-01" db="EMBL/GenBank/DDBJ databases">
        <title>Biosynthesis of antibiotic leucinostatins and their inhibition on Phytophthora in bio-control Purpureocillium lilacinum.</title>
        <authorList>
            <person name="Wang G."/>
            <person name="Liu Z."/>
            <person name="Lin R."/>
            <person name="Li E."/>
            <person name="Mao Z."/>
            <person name="Ling J."/>
            <person name="Yin W."/>
            <person name="Xie B."/>
        </authorList>
    </citation>
    <scope>NUCLEOTIDE SEQUENCE [LARGE SCALE GENOMIC DNA]</scope>
    <source>
        <strain evidence="2">PLBJ-1</strain>
    </source>
</reference>
<dbReference type="EMBL" id="JAWRVI010000020">
    <property type="protein sequence ID" value="KAK4089381.1"/>
    <property type="molecule type" value="Genomic_DNA"/>
</dbReference>
<evidence type="ECO:0000313" key="4">
    <source>
        <dbReference type="Proteomes" id="UP001287286"/>
    </source>
</evidence>
<proteinExistence type="predicted"/>
<protein>
    <submittedName>
        <fullName evidence="2">Uncharacterized protein</fullName>
    </submittedName>
</protein>
<organism evidence="2 3">
    <name type="scientific">Purpureocillium lilacinum</name>
    <name type="common">Paecilomyces lilacinus</name>
    <dbReference type="NCBI Taxonomy" id="33203"/>
    <lineage>
        <taxon>Eukaryota</taxon>
        <taxon>Fungi</taxon>
        <taxon>Dikarya</taxon>
        <taxon>Ascomycota</taxon>
        <taxon>Pezizomycotina</taxon>
        <taxon>Sordariomycetes</taxon>
        <taxon>Hypocreomycetidae</taxon>
        <taxon>Hypocreales</taxon>
        <taxon>Ophiocordycipitaceae</taxon>
        <taxon>Purpureocillium</taxon>
    </lineage>
</organism>
<dbReference type="OrthoDB" id="640151at2759"/>
<dbReference type="Proteomes" id="UP001287286">
    <property type="component" value="Unassembled WGS sequence"/>
</dbReference>
<sequence length="522" mass="58571">METEAAQYQVSPGLKPSSKYMARYSSIPIATYLWGEKSHEQYAKSLPTHSGNVEAGSLIGDGTYEDVERLVSEALRMIAHIYDTAELSAPQEATELAAIRLSEDLQTWKRQQHQAGRALPRKGFGLKRTPQSMLKSLGAEHWPLPLQTNNSVFGVVWANLAIGACDFETLCSNYCGDMAFYYEHGYHKVFPEFQDTINDLGHGHRHALSTFAGPYRRKAAAQGIRYIRGKVDLETMHYRNLPGKSARVDRRTMQVVSFSESSLIGMAAEAMKRGFDPAAVMADMVFSSPATDVVDVGSDLGNSEIMNSFLNTSDVTNSGVVTEDILRTVYDAYSYTCARIFTERWTTPTAKMNAQLYPWHMLNDRHFFFRRIVLGYAKVRRTKPDQREADLNETFDENLHTTGFSRSLQNACDGHDTCNQVKEVTEVHPACDTLGRLWSSLVIDPLEYARGGLVDEQRERELCVGLQESLIQCWEEGITHEMSWLLAHASQHAWQVNFLMEAAMFGSLLDDGSLSGSLDRAN</sequence>
<dbReference type="EMBL" id="LSBH01000001">
    <property type="protein sequence ID" value="OAQ87650.1"/>
    <property type="molecule type" value="Genomic_DNA"/>
</dbReference>
<accession>A0A179HDP1</accession>
<dbReference type="AlphaFoldDB" id="A0A179HDP1"/>
<evidence type="ECO:0000313" key="2">
    <source>
        <dbReference type="EMBL" id="OAQ87650.1"/>
    </source>
</evidence>
<evidence type="ECO:0000313" key="3">
    <source>
        <dbReference type="Proteomes" id="UP000078240"/>
    </source>
</evidence>
<name>A0A179HDP1_PURLI</name>
<gene>
    <name evidence="1" type="ORF">Purlil1_6370</name>
    <name evidence="2" type="ORF">VFPBJ_01690</name>
</gene>
<reference evidence="1" key="2">
    <citation type="submission" date="2023-11" db="EMBL/GenBank/DDBJ databases">
        <authorList>
            <person name="Beijen E."/>
            <person name="Ohm R.A."/>
        </authorList>
    </citation>
    <scope>NUCLEOTIDE SEQUENCE</scope>
    <source>
        <strain evidence="1">CBS 150709</strain>
    </source>
</reference>
<reference evidence="1 4" key="3">
    <citation type="journal article" date="2024" name="Microbiol. Resour. Announc.">
        <title>Genome annotations for the ascomycete fungi Trichoderma harzianum, Trichoderma aggressivum, and Purpureocillium lilacinum.</title>
        <authorList>
            <person name="Beijen E.P.W."/>
            <person name="Ohm R.A."/>
        </authorList>
    </citation>
    <scope>NUCLEOTIDE SEQUENCE [LARGE SCALE GENOMIC DNA]</scope>
    <source>
        <strain evidence="1 4">CBS 150709</strain>
    </source>
</reference>
<evidence type="ECO:0000313" key="1">
    <source>
        <dbReference type="EMBL" id="KAK4089381.1"/>
    </source>
</evidence>